<feature type="region of interest" description="Disordered" evidence="1">
    <location>
        <begin position="155"/>
        <end position="177"/>
    </location>
</feature>
<keyword evidence="3" id="KW-1185">Reference proteome</keyword>
<feature type="region of interest" description="Disordered" evidence="1">
    <location>
        <begin position="1"/>
        <end position="38"/>
    </location>
</feature>
<sequence length="303" mass="32641">MELGTSRSKESPGVQVPCSLPPLRSQAQGAAAAPSPWLLPPRAARGLLPQRRELGSSSPPMAVELLSMASCFLPWCRRCPSELPSLPHGSSSSFLMALPPCPWRRSSSLPWRPPALPPWRPEIAAASPSPKLLLPWPFLPCALLSHGNPARAPFPPWPAPRTAPLRDSPSPNSEPPSSLLVVVPAGCSAKCAASLALQQPSSSFSTSPSRVIALVFAAQRTARRDARRVFAVLRSPVVVVVHPDNPVFCVEKASRSTLVDVVAKHKSESLSFLQTPIGFVYGPRDDDRDSDVVPTTSCRWWTI</sequence>
<dbReference type="AlphaFoldDB" id="A0A804N727"/>
<reference evidence="2" key="2">
    <citation type="submission" date="2019-07" db="EMBL/GenBank/DDBJ databases">
        <authorList>
            <person name="Seetharam A."/>
            <person name="Woodhouse M."/>
            <person name="Cannon E."/>
        </authorList>
    </citation>
    <scope>NUCLEOTIDE SEQUENCE [LARGE SCALE GENOMIC DNA]</scope>
    <source>
        <strain evidence="2">cv. B73</strain>
    </source>
</reference>
<protein>
    <submittedName>
        <fullName evidence="2">Uncharacterized protein</fullName>
    </submittedName>
</protein>
<organism evidence="2 3">
    <name type="scientific">Zea mays</name>
    <name type="common">Maize</name>
    <dbReference type="NCBI Taxonomy" id="4577"/>
    <lineage>
        <taxon>Eukaryota</taxon>
        <taxon>Viridiplantae</taxon>
        <taxon>Streptophyta</taxon>
        <taxon>Embryophyta</taxon>
        <taxon>Tracheophyta</taxon>
        <taxon>Spermatophyta</taxon>
        <taxon>Magnoliopsida</taxon>
        <taxon>Liliopsida</taxon>
        <taxon>Poales</taxon>
        <taxon>Poaceae</taxon>
        <taxon>PACMAD clade</taxon>
        <taxon>Panicoideae</taxon>
        <taxon>Andropogonodae</taxon>
        <taxon>Andropogoneae</taxon>
        <taxon>Tripsacinae</taxon>
        <taxon>Zea</taxon>
    </lineage>
</organism>
<evidence type="ECO:0000313" key="3">
    <source>
        <dbReference type="Proteomes" id="UP000007305"/>
    </source>
</evidence>
<reference evidence="3" key="1">
    <citation type="submission" date="2015-12" db="EMBL/GenBank/DDBJ databases">
        <title>Update maize B73 reference genome by single molecule sequencing technologies.</title>
        <authorList>
            <consortium name="Maize Genome Sequencing Project"/>
            <person name="Ware D."/>
        </authorList>
    </citation>
    <scope>NUCLEOTIDE SEQUENCE [LARGE SCALE GENOMIC DNA]</scope>
    <source>
        <strain evidence="3">cv. B73</strain>
    </source>
</reference>
<accession>A0A804N727</accession>
<evidence type="ECO:0000313" key="2">
    <source>
        <dbReference type="EnsemblPlants" id="Zm00001eb139910_P002"/>
    </source>
</evidence>
<reference evidence="2" key="3">
    <citation type="submission" date="2021-05" db="UniProtKB">
        <authorList>
            <consortium name="EnsemblPlants"/>
        </authorList>
    </citation>
    <scope>IDENTIFICATION</scope>
    <source>
        <strain evidence="2">cv. B73</strain>
    </source>
</reference>
<name>A0A804N727_MAIZE</name>
<dbReference type="Proteomes" id="UP000007305">
    <property type="component" value="Chromosome 3"/>
</dbReference>
<feature type="compositionally biased region" description="Low complexity" evidence="1">
    <location>
        <begin position="25"/>
        <end position="38"/>
    </location>
</feature>
<dbReference type="EnsemblPlants" id="Zm00001eb139910_T002">
    <property type="protein sequence ID" value="Zm00001eb139910_P002"/>
    <property type="gene ID" value="Zm00001eb139910"/>
</dbReference>
<dbReference type="Gramene" id="Zm00001eb139910_T002">
    <property type="protein sequence ID" value="Zm00001eb139910_P002"/>
    <property type="gene ID" value="Zm00001eb139910"/>
</dbReference>
<proteinExistence type="predicted"/>
<feature type="compositionally biased region" description="Low complexity" evidence="1">
    <location>
        <begin position="162"/>
        <end position="177"/>
    </location>
</feature>
<evidence type="ECO:0000256" key="1">
    <source>
        <dbReference type="SAM" id="MobiDB-lite"/>
    </source>
</evidence>